<dbReference type="PATRIC" id="fig|443610.3.peg.2062"/>
<keyword evidence="2" id="KW-1185">Reference proteome</keyword>
<name>A0A0F5FHQ9_9HYPH</name>
<sequence length="145" mass="16207">MGELTYFLAAQDPIYPAVLAELRAGEKRTHWMWFVFPQVAGLGRSDMSRRFALAGVEAARAYLKHPVLGSRLVEATRAVLAHAPGERQGGKSVRRIFGSPDDMKFHSSMTLFARAAEDLPGDWPFRAALVAFFNGQEDEETLRRL</sequence>
<reference evidence="1 2" key="1">
    <citation type="submission" date="2015-03" db="EMBL/GenBank/DDBJ databases">
        <authorList>
            <person name="Hassan Y.I."/>
            <person name="Lepp D."/>
            <person name="Li X.-Z."/>
            <person name="Zhou T."/>
        </authorList>
    </citation>
    <scope>NUCLEOTIDE SEQUENCE [LARGE SCALE GENOMIC DNA]</scope>
    <source>
        <strain evidence="1 2">BD-c194</strain>
    </source>
</reference>
<gene>
    <name evidence="1" type="ORF">VE25_18770</name>
</gene>
<dbReference type="SUPFAM" id="SSF140736">
    <property type="entry name" value="Rv1873-like"/>
    <property type="match status" value="1"/>
</dbReference>
<dbReference type="Proteomes" id="UP000033632">
    <property type="component" value="Unassembled WGS sequence"/>
</dbReference>
<proteinExistence type="predicted"/>
<dbReference type="Gene3D" id="1.25.40.380">
    <property type="entry name" value="Protein of unknown function DUF1810"/>
    <property type="match status" value="1"/>
</dbReference>
<dbReference type="AlphaFoldDB" id="A0A0F5FHQ9"/>
<evidence type="ECO:0000313" key="2">
    <source>
        <dbReference type="Proteomes" id="UP000033632"/>
    </source>
</evidence>
<comment type="caution">
    <text evidence="1">The sequence shown here is derived from an EMBL/GenBank/DDBJ whole genome shotgun (WGS) entry which is preliminary data.</text>
</comment>
<accession>A0A0F5FHQ9</accession>
<organism evidence="1 2">
    <name type="scientific">Devosia geojensis</name>
    <dbReference type="NCBI Taxonomy" id="443610"/>
    <lineage>
        <taxon>Bacteria</taxon>
        <taxon>Pseudomonadati</taxon>
        <taxon>Pseudomonadota</taxon>
        <taxon>Alphaproteobacteria</taxon>
        <taxon>Hyphomicrobiales</taxon>
        <taxon>Devosiaceae</taxon>
        <taxon>Devosia</taxon>
    </lineage>
</organism>
<dbReference type="Pfam" id="PF08837">
    <property type="entry name" value="DUF1810"/>
    <property type="match status" value="1"/>
</dbReference>
<dbReference type="RefSeq" id="WP_046110202.1">
    <property type="nucleotide sequence ID" value="NZ_JZEX01000162.1"/>
</dbReference>
<dbReference type="InterPro" id="IPR014937">
    <property type="entry name" value="DUF1810"/>
</dbReference>
<dbReference type="InterPro" id="IPR036287">
    <property type="entry name" value="Rv1873-like_sf"/>
</dbReference>
<evidence type="ECO:0000313" key="1">
    <source>
        <dbReference type="EMBL" id="KKB08434.1"/>
    </source>
</evidence>
<dbReference type="PIRSF" id="PIRSF008546">
    <property type="entry name" value="UCP008546"/>
    <property type="match status" value="1"/>
</dbReference>
<dbReference type="OrthoDB" id="9801870at2"/>
<dbReference type="EMBL" id="JZEX01000162">
    <property type="protein sequence ID" value="KKB08434.1"/>
    <property type="molecule type" value="Genomic_DNA"/>
</dbReference>
<protein>
    <submittedName>
        <fullName evidence="1">Calpastatin</fullName>
    </submittedName>
</protein>